<feature type="compositionally biased region" description="Polar residues" evidence="1">
    <location>
        <begin position="442"/>
        <end position="453"/>
    </location>
</feature>
<dbReference type="Ensembl" id="ENSSRHT00000004069.1">
    <property type="protein sequence ID" value="ENSSRHP00000003924.1"/>
    <property type="gene ID" value="ENSSRHG00000002666.1"/>
</dbReference>
<dbReference type="GO" id="GO:0006302">
    <property type="term" value="P:double-strand break repair"/>
    <property type="evidence" value="ECO:0007669"/>
    <property type="project" value="InterPro"/>
</dbReference>
<feature type="compositionally biased region" description="Polar residues" evidence="1">
    <location>
        <begin position="317"/>
        <end position="336"/>
    </location>
</feature>
<dbReference type="Proteomes" id="UP000472270">
    <property type="component" value="Unassembled WGS sequence"/>
</dbReference>
<dbReference type="Gene3D" id="6.10.250.1800">
    <property type="match status" value="1"/>
</dbReference>
<dbReference type="GO" id="GO:0045739">
    <property type="term" value="P:positive regulation of DNA repair"/>
    <property type="evidence" value="ECO:0007669"/>
    <property type="project" value="TreeGrafter"/>
</dbReference>
<feature type="compositionally biased region" description="Polar residues" evidence="1">
    <location>
        <begin position="169"/>
        <end position="190"/>
    </location>
</feature>
<feature type="region of interest" description="Disordered" evidence="1">
    <location>
        <begin position="1"/>
        <end position="221"/>
    </location>
</feature>
<feature type="region of interest" description="Disordered" evidence="1">
    <location>
        <begin position="442"/>
        <end position="480"/>
    </location>
</feature>
<feature type="compositionally biased region" description="Basic residues" evidence="1">
    <location>
        <begin position="48"/>
        <end position="59"/>
    </location>
</feature>
<feature type="compositionally biased region" description="Basic and acidic residues" evidence="1">
    <location>
        <begin position="455"/>
        <end position="480"/>
    </location>
</feature>
<dbReference type="PANTHER" id="PTHR15932:SF2">
    <property type="entry name" value="BRCA1-A COMPLEX SUBUNIT RAP80"/>
    <property type="match status" value="1"/>
</dbReference>
<dbReference type="GO" id="GO:0070530">
    <property type="term" value="F:K63-linked polyubiquitin modification-dependent protein binding"/>
    <property type="evidence" value="ECO:0007669"/>
    <property type="project" value="InterPro"/>
</dbReference>
<feature type="compositionally biased region" description="Polar residues" evidence="1">
    <location>
        <begin position="120"/>
        <end position="135"/>
    </location>
</feature>
<feature type="compositionally biased region" description="Polar residues" evidence="1">
    <location>
        <begin position="203"/>
        <end position="221"/>
    </location>
</feature>
<feature type="compositionally biased region" description="Polar residues" evidence="1">
    <location>
        <begin position="82"/>
        <end position="108"/>
    </location>
</feature>
<keyword evidence="3" id="KW-1185">Reference proteome</keyword>
<feature type="region of interest" description="Disordered" evidence="1">
    <location>
        <begin position="549"/>
        <end position="601"/>
    </location>
</feature>
<organism evidence="2 3">
    <name type="scientific">Sinocyclocheilus rhinocerous</name>
    <dbReference type="NCBI Taxonomy" id="307959"/>
    <lineage>
        <taxon>Eukaryota</taxon>
        <taxon>Metazoa</taxon>
        <taxon>Chordata</taxon>
        <taxon>Craniata</taxon>
        <taxon>Vertebrata</taxon>
        <taxon>Euteleostomi</taxon>
        <taxon>Actinopterygii</taxon>
        <taxon>Neopterygii</taxon>
        <taxon>Teleostei</taxon>
        <taxon>Ostariophysi</taxon>
        <taxon>Cypriniformes</taxon>
        <taxon>Cyprinidae</taxon>
        <taxon>Cyprininae</taxon>
        <taxon>Sinocyclocheilus</taxon>
    </lineage>
</organism>
<dbReference type="Ensembl" id="ENSSRHT00000004065.1">
    <property type="protein sequence ID" value="ENSSRHP00000003920.1"/>
    <property type="gene ID" value="ENSSRHG00000002666.1"/>
</dbReference>
<name>A0A673FWB9_9TELE</name>
<feature type="compositionally biased region" description="Basic and acidic residues" evidence="1">
    <location>
        <begin position="361"/>
        <end position="378"/>
    </location>
</feature>
<sequence>MQMTMPRRKRTTDEGGRRAKVSRVEHNEETLVISDSENEEEEDCSLKRSSRTARWKRRENKSQLRGMTEEEMLDLAMRLSAQEANNASQKLQQEDNNIQKAITESLNESPVKASEGQDEAASSTNHPQQNVTNAMSRLRRKLSYPGRDQRHSENERETTSTLPEMPDLSQATSSHLSTRSSPAQVSGPSATTQDKTSDKQTDISNTPELFRSVSDSQSQTSPLFTRHGSFIRHPVVCVEKLSQDLIPASTDSNFLTQDSAAATSPKQEDLPFSKCPVFTQKDFKRKIDLLEDKDCCKNTNASEDDTQISDEDTHLPTQVSQDLSTGPDTCLSPSRRSSPKFVPKNSIEDVTVASKTPNLKQVEDQTTRGENVKSDTETAPKTQSWNEFTSHMVLHLTDDDDEDDASEEVLSPSPVLCKEKIFKPIKTKLSPTQSCISPATITHSSTQDTQMSRSVLEEDSKASKGVEFKSSDCKSPHSSVEKGECTISYYWGVPFCPMGQNPDEYTRVIMCQMEVYEKSLKEAQRELLHKVDWGQPVFPGSVRPFGAKRWKRHRAPQLSEDEEENEEEAEKENNRTEVEEEKDEAKEESVVGSQEDAECGQSETYVVLSSPETNDEQVEKNPFLSREEPVTAALNKSFRKSAPWDTSDETQIQCSAEPEEEVAQNHKHCEEDEIICPETQMTQNSTPELMVTSPAQPQSHAGSEVMEVEEGGGAPAVEEEMMEQEAAPLHSQELECPMCSKLFPFSKIQIHAAYCDGEADHQEEQSQVVARRKRTKRNFDETQQSGKSTQMEKCYMCQGFFTLQEYPEHVSLCIGKKDSRANQKNGLLSALDRTERRHTGTDEPGPSDVSTTSNCGLADPAVMGTSESVDCSAMTSCTSNAFTPGSENTDCLIDSPKNIQRLSRKRKFKK</sequence>
<reference evidence="2" key="1">
    <citation type="submission" date="2025-05" db="UniProtKB">
        <authorList>
            <consortium name="Ensembl"/>
        </authorList>
    </citation>
    <scope>IDENTIFICATION</scope>
</reference>
<protein>
    <submittedName>
        <fullName evidence="2">BRCA1-A complex subunit RAP80-like</fullName>
    </submittedName>
</protein>
<evidence type="ECO:0000313" key="2">
    <source>
        <dbReference type="Ensembl" id="ENSSRHP00000003924.1"/>
    </source>
</evidence>
<feature type="region of interest" description="Disordered" evidence="1">
    <location>
        <begin position="765"/>
        <end position="785"/>
    </location>
</feature>
<dbReference type="AlphaFoldDB" id="A0A673FWB9"/>
<feature type="region of interest" description="Disordered" evidence="1">
    <location>
        <begin position="828"/>
        <end position="858"/>
    </location>
</feature>
<dbReference type="InterPro" id="IPR038868">
    <property type="entry name" value="RAP80"/>
</dbReference>
<dbReference type="InterPro" id="IPR003903">
    <property type="entry name" value="UIM_dom"/>
</dbReference>
<feature type="compositionally biased region" description="Basic residues" evidence="1">
    <location>
        <begin position="1"/>
        <end position="10"/>
    </location>
</feature>
<feature type="compositionally biased region" description="Basic and acidic residues" evidence="1">
    <location>
        <begin position="571"/>
        <end position="589"/>
    </location>
</feature>
<feature type="region of interest" description="Disordered" evidence="1">
    <location>
        <begin position="317"/>
        <end position="384"/>
    </location>
</feature>
<feature type="compositionally biased region" description="Basic and acidic residues" evidence="1">
    <location>
        <begin position="147"/>
        <end position="158"/>
    </location>
</feature>
<dbReference type="SMART" id="SM00726">
    <property type="entry name" value="UIM"/>
    <property type="match status" value="2"/>
</dbReference>
<proteinExistence type="predicted"/>
<evidence type="ECO:0000256" key="1">
    <source>
        <dbReference type="SAM" id="MobiDB-lite"/>
    </source>
</evidence>
<feature type="compositionally biased region" description="Acidic residues" evidence="1">
    <location>
        <begin position="559"/>
        <end position="570"/>
    </location>
</feature>
<feature type="compositionally biased region" description="Basic and acidic residues" evidence="1">
    <location>
        <begin position="832"/>
        <end position="841"/>
    </location>
</feature>
<dbReference type="PANTHER" id="PTHR15932">
    <property type="entry name" value="UBIQUITIN INTERACTION MOTIF-CONTAINING PROTEIN 1"/>
    <property type="match status" value="1"/>
</dbReference>
<dbReference type="PROSITE" id="PS50330">
    <property type="entry name" value="UIM"/>
    <property type="match status" value="1"/>
</dbReference>
<dbReference type="GO" id="GO:0042393">
    <property type="term" value="F:histone binding"/>
    <property type="evidence" value="ECO:0007669"/>
    <property type="project" value="TreeGrafter"/>
</dbReference>
<gene>
    <name evidence="2" type="primary">uimc1</name>
</gene>
<accession>A0A673FWB9</accession>
<dbReference type="CDD" id="cd20912">
    <property type="entry name" value="AIR_RAP80-like"/>
    <property type="match status" value="1"/>
</dbReference>
<evidence type="ECO:0000313" key="3">
    <source>
        <dbReference type="Proteomes" id="UP000472270"/>
    </source>
</evidence>
<feature type="compositionally biased region" description="Basic and acidic residues" evidence="1">
    <location>
        <begin position="11"/>
        <end position="29"/>
    </location>
</feature>
<dbReference type="GO" id="GO:0070531">
    <property type="term" value="C:BRCA1-A complex"/>
    <property type="evidence" value="ECO:0007669"/>
    <property type="project" value="InterPro"/>
</dbReference>